<evidence type="ECO:0000313" key="1">
    <source>
        <dbReference type="EMBL" id="KAJ1675795.1"/>
    </source>
</evidence>
<proteinExistence type="predicted"/>
<sequence>MSSPSSLPPDALYTAILEVLNKQGADVQNELLELVGYDNMDMLTSILLHRNEIVGGDHQADGTRSYHTSVAPSISVRTESQIREAKQRSKQRGEQVKGDTDSGSLFDRREELRLAHARRLTKKRSLSEGLKPARPLEPAYPHVYRSSPASNSLLGTVTIPGHLQSALPAGSVREEFKDHEEVTVPASKPAAPRNDERLVLLEEMDPLCQYTFRKYTSLNRIQSIIFPTAYGTNENILLSAPTGAGKTDVALLTILRTLSMYCSPSPSELDWSISRPTAAAPGQGGGHGKGSGMGNNGGGLAPPALMVAKSEFKIVYVAPMKALATEVVRKFASRLSWLGIQVRELTGDMQLTKAEIQNTQIIVTTPEKWDVVTRKSVGDTELVQKVRLIIVDEVHLLHDDRGSVIESIIARTQRQVESSQSMIRIVGLSATLPNYTDVAEFLGVNPRQGLFYFDSGYRPVPLEQHFVGIYGKATSPAFANNLNRVCYDRVARMVEEGHQVMVFVHARKDTVRTAQYLRTMALQEGLLEILDQRSHPQFELANREVQKSRNKELRELFQSGLAMHHAGMLRSDRLLVERLFDQGLVRVLCCTATLAWGVNLPAHAVIIKGTQVYDAQKGAFVDLSILDVLQIFGRAGRPQYESQGVGYIITAHDKLQHYISAITLQQPIESRFAQNLVDNLNAEITLGTVTNTDEAVAWLSYTYMYIRMRKNPLMYGIGREELADDPLLGQRRRELVVSAARELTRLQMIVFDEHVSGQMTPKDLGRIASWYYLRFDSVRVFNEMMRSTMTEADALAMLSVSKEFDNIRVRESEETELKKLLKDACCCDIKGGIDSAHGKTCVLLQTVISRARIEDFALVSDATYVHQNSGRIARALFEIALNRGWGPVTSVLLSLSKCIERQMWPFEHPLLQFPDIPSDLARKLEDKAETVTVEHMRDMTAPELGDLVRNRRYGPVLDRMARQFPMLALRAEAVPITRNVLRISLTIEADFEWSDRVHGTAQAFWIWVEDAECTEIYHWENIVVQKRRHHEPQVSSFTIPIYEPVPPQIFIRAVSDRWVGSETILPVSLQHLRLPDYQEVHTDLLDLDPLPVSALNNPVYEAICRKRFEYFNPVQTQIFYTLYNTAHNALVGAPTGSGKTVAAELALWQAFRDYPKSKVVYIAPLKALVKERVHDWNQRLMGPMGRSLVELTGDATPDLESIRRADIIITTPEKWDGISRGWKERDYVRMVSLVIIDEIHLLGGDRGPILEVIVSRMNYIASSDSKIRSKYPIRIVGLSTALANARDLADWLGIRSIGLYNFRHSVRPVPLEIYIDGFPGKHYCPRMATMNKPAYRAIKSHSPKKPVIIFVSSRRQTRLTAQDLIAYCGMEENPRHFLAIQEGQELEEVLGMVKDANLRLSLSFGIGLHHAGLTEPDRRLVERLFAERKIQVLVATSTLAWGVNLPAHLVILKGTEFFDAKIKGYVDYPITDVLQMIGRAGRPQFDDKAVARIFVQDTKKEFYKRFLHESFPVESSLHNHLDDHLNAEIAAGSITSAQDAMDYLSWTYLYRRLKKNPTYYGVDDDTNAAMDSYLSRLIVRCLKSLEMSSCIVVKYPTMLAAADTGEAKSKISKESGSQGGEDLLVEPTPLGKIASHYYLSHLTIRTFRARLDTPWLGQLSADDRFYALLRLMCDAAEWAEIPVRHNEDLINREMDHEVPYKVFGPLRLQPPPPVQESEGNGATVAAYEYDSPHAKTMLLIEKHIDRGILPSTDYVTDTRTVLDSSIRIMQAMVDTAAYSGPLLTTLSAMELVQCIKQAVWPGASPLYQLSGLTTLQISSLVDRDPTILCLGDLLALSDSQLFDWFKDGLVQQQASDGKISKLCGMVRALPSIDVEVRLDQQERPQQELGRPAVGATKYPANSASNALSPLLLRPQTRYMLTISLRYDRLGDAHRWQRFPKPEMLKEPGQAFTPRFGKVQYEGWWIVLGEEKADLVHGTKRLSRQGRPGEPQKHTLDCMLQFISPETPGDAELTLFVVSDSYLGLDQQVSIPIRVDAGDEKGGGKQQQQQPSAVRGVSHLPRDQP</sequence>
<dbReference type="EC" id="3.6.4.13" evidence="1"/>
<keyword evidence="2" id="KW-1185">Reference proteome</keyword>
<dbReference type="EMBL" id="JAMZIH010005171">
    <property type="protein sequence ID" value="KAJ1675795.1"/>
    <property type="molecule type" value="Genomic_DNA"/>
</dbReference>
<reference evidence="1" key="1">
    <citation type="submission" date="2022-06" db="EMBL/GenBank/DDBJ databases">
        <title>Phylogenomic reconstructions and comparative analyses of Kickxellomycotina fungi.</title>
        <authorList>
            <person name="Reynolds N.K."/>
            <person name="Stajich J.E."/>
            <person name="Barry K."/>
            <person name="Grigoriev I.V."/>
            <person name="Crous P."/>
            <person name="Smith M.E."/>
        </authorList>
    </citation>
    <scope>NUCLEOTIDE SEQUENCE</scope>
    <source>
        <strain evidence="1">RSA 2271</strain>
    </source>
</reference>
<organism evidence="1 2">
    <name type="scientific">Spiromyces aspiralis</name>
    <dbReference type="NCBI Taxonomy" id="68401"/>
    <lineage>
        <taxon>Eukaryota</taxon>
        <taxon>Fungi</taxon>
        <taxon>Fungi incertae sedis</taxon>
        <taxon>Zoopagomycota</taxon>
        <taxon>Kickxellomycotina</taxon>
        <taxon>Kickxellomycetes</taxon>
        <taxon>Kickxellales</taxon>
        <taxon>Kickxellaceae</taxon>
        <taxon>Spiromyces</taxon>
    </lineage>
</organism>
<dbReference type="Proteomes" id="UP001145114">
    <property type="component" value="Unassembled WGS sequence"/>
</dbReference>
<comment type="caution">
    <text evidence="1">The sequence shown here is derived from an EMBL/GenBank/DDBJ whole genome shotgun (WGS) entry which is preliminary data.</text>
</comment>
<keyword evidence="1" id="KW-0378">Hydrolase</keyword>
<gene>
    <name evidence="1" type="primary">mug81</name>
    <name evidence="1" type="ORF">EV182_000563</name>
</gene>
<accession>A0ACC1HIC6</accession>
<protein>
    <submittedName>
        <fullName evidence="1">Activating signal cointegrator 1 complex subunit 3</fullName>
        <ecNumber evidence="1">3.6.4.13</ecNumber>
    </submittedName>
</protein>
<name>A0ACC1HIC6_9FUNG</name>
<evidence type="ECO:0000313" key="2">
    <source>
        <dbReference type="Proteomes" id="UP001145114"/>
    </source>
</evidence>